<dbReference type="InterPro" id="IPR031818">
    <property type="entry name" value="Hri1"/>
</dbReference>
<dbReference type="EMBL" id="PTQR01000013">
    <property type="protein sequence ID" value="TKX26298.1"/>
    <property type="molecule type" value="Genomic_DNA"/>
</dbReference>
<dbReference type="AlphaFoldDB" id="A0A4U7B4J7"/>
<protein>
    <recommendedName>
        <fullName evidence="4">Protein HRI1</fullName>
    </recommendedName>
</protein>
<comment type="similarity">
    <text evidence="3">Belongs to the HRI1 family.</text>
</comment>
<dbReference type="Gene3D" id="2.40.128.320">
    <property type="entry name" value="Protein HRI1, N-terminal domain"/>
    <property type="match status" value="1"/>
</dbReference>
<dbReference type="Proteomes" id="UP000308133">
    <property type="component" value="Unassembled WGS sequence"/>
</dbReference>
<evidence type="ECO:0000313" key="7">
    <source>
        <dbReference type="EMBL" id="TKX26298.1"/>
    </source>
</evidence>
<dbReference type="Pfam" id="PF16815">
    <property type="entry name" value="HRI1"/>
    <property type="match status" value="1"/>
</dbReference>
<evidence type="ECO:0000256" key="2">
    <source>
        <dbReference type="ARBA" id="ARBA00004496"/>
    </source>
</evidence>
<dbReference type="Gene3D" id="2.40.128.310">
    <property type="entry name" value="Protein HRI1, C-terminal domain"/>
    <property type="match status" value="1"/>
</dbReference>
<proteinExistence type="inferred from homology"/>
<evidence type="ECO:0000256" key="5">
    <source>
        <dbReference type="ARBA" id="ARBA00022490"/>
    </source>
</evidence>
<sequence>MANAEASSNEPFISHRDYIHWIPGDPSEPTSTLVLTSSHRRFIDIRITKPTANEPDLPNEGGPFSRLQWAFAGTSRTTLIKAEHGTTTSLPSPVHHCVWTHWIDSHAAPYRDTEVRDEGDIFPQADGKSLEVGEMVNPATGKVQRYEECWVDEEVGLVGKESRRMTVVLELSEKDARGREWAKGSVVRVGRWVQGIVKVVREEERGETGEVREVAEVSCERWMWDESKGWLRVVKIGRLWLPCAITWEEGLEVGREVRFGDWKWELKEVDSW</sequence>
<dbReference type="GO" id="GO:0005634">
    <property type="term" value="C:nucleus"/>
    <property type="evidence" value="ECO:0007669"/>
    <property type="project" value="UniProtKB-SubCell"/>
</dbReference>
<dbReference type="InterPro" id="IPR043047">
    <property type="entry name" value="Hri1_N_sf"/>
</dbReference>
<keyword evidence="6" id="KW-0539">Nucleus</keyword>
<comment type="caution">
    <text evidence="7">The sequence shown here is derived from an EMBL/GenBank/DDBJ whole genome shotgun (WGS) entry which is preliminary data.</text>
</comment>
<evidence type="ECO:0000256" key="6">
    <source>
        <dbReference type="ARBA" id="ARBA00023242"/>
    </source>
</evidence>
<organism evidence="7 8">
    <name type="scientific">Elsinoe australis</name>
    <dbReference type="NCBI Taxonomy" id="40998"/>
    <lineage>
        <taxon>Eukaryota</taxon>
        <taxon>Fungi</taxon>
        <taxon>Dikarya</taxon>
        <taxon>Ascomycota</taxon>
        <taxon>Pezizomycotina</taxon>
        <taxon>Dothideomycetes</taxon>
        <taxon>Dothideomycetidae</taxon>
        <taxon>Myriangiales</taxon>
        <taxon>Elsinoaceae</taxon>
        <taxon>Elsinoe</taxon>
    </lineage>
</organism>
<dbReference type="CDD" id="cd11693">
    <property type="entry name" value="HRI1_C_like"/>
    <property type="match status" value="1"/>
</dbReference>
<comment type="subcellular location">
    <subcellularLocation>
        <location evidence="2">Cytoplasm</location>
    </subcellularLocation>
    <subcellularLocation>
        <location evidence="1">Nucleus</location>
    </subcellularLocation>
</comment>
<evidence type="ECO:0000256" key="1">
    <source>
        <dbReference type="ARBA" id="ARBA00004123"/>
    </source>
</evidence>
<reference evidence="7 8" key="1">
    <citation type="submission" date="2018-02" db="EMBL/GenBank/DDBJ databases">
        <title>Draft genome sequences of Elsinoe sp., causing black scab on jojoba.</title>
        <authorList>
            <person name="Stodart B."/>
            <person name="Jeffress S."/>
            <person name="Ash G."/>
            <person name="Arun Chinnappa K."/>
        </authorList>
    </citation>
    <scope>NUCLEOTIDE SEQUENCE [LARGE SCALE GENOMIC DNA]</scope>
    <source>
        <strain evidence="7 8">Hillstone_2</strain>
    </source>
</reference>
<evidence type="ECO:0000256" key="4">
    <source>
        <dbReference type="ARBA" id="ARBA00017063"/>
    </source>
</evidence>
<gene>
    <name evidence="7" type="ORF">C1H76_1259</name>
</gene>
<evidence type="ECO:0000313" key="8">
    <source>
        <dbReference type="Proteomes" id="UP000308133"/>
    </source>
</evidence>
<dbReference type="CDD" id="cd11692">
    <property type="entry name" value="HRI1_N_like"/>
    <property type="match status" value="1"/>
</dbReference>
<dbReference type="GO" id="GO:0005737">
    <property type="term" value="C:cytoplasm"/>
    <property type="evidence" value="ECO:0007669"/>
    <property type="project" value="UniProtKB-SubCell"/>
</dbReference>
<dbReference type="InterPro" id="IPR038744">
    <property type="entry name" value="Hri1_N"/>
</dbReference>
<evidence type="ECO:0000256" key="3">
    <source>
        <dbReference type="ARBA" id="ARBA00005229"/>
    </source>
</evidence>
<keyword evidence="5" id="KW-0963">Cytoplasm</keyword>
<name>A0A4U7B4J7_9PEZI</name>
<accession>A0A4U7B4J7</accession>